<gene>
    <name evidence="9 13" type="primary">lspA</name>
    <name evidence="13" type="ORF">ACFFGN_09485</name>
</gene>
<dbReference type="PANTHER" id="PTHR33695:SF1">
    <property type="entry name" value="LIPOPROTEIN SIGNAL PEPTIDASE"/>
    <property type="match status" value="1"/>
</dbReference>
<protein>
    <recommendedName>
        <fullName evidence="9">Lipoprotein signal peptidase</fullName>
        <ecNumber evidence="9">3.4.23.36</ecNumber>
    </recommendedName>
    <alternativeName>
        <fullName evidence="9">Prolipoprotein signal peptidase</fullName>
    </alternativeName>
    <alternativeName>
        <fullName evidence="9">Signal peptidase II</fullName>
        <shortName evidence="9">SPase II</shortName>
    </alternativeName>
</protein>
<feature type="compositionally biased region" description="Low complexity" evidence="12">
    <location>
        <begin position="57"/>
        <end position="70"/>
    </location>
</feature>
<comment type="subcellular location">
    <subcellularLocation>
        <location evidence="9">Cell membrane</location>
        <topology evidence="9">Multi-pass membrane protein</topology>
    </subcellularLocation>
</comment>
<keyword evidence="14" id="KW-1185">Reference proteome</keyword>
<comment type="function">
    <text evidence="9 10">This protein specifically catalyzes the removal of signal peptides from prolipoproteins.</text>
</comment>
<dbReference type="GO" id="GO:0004190">
    <property type="term" value="F:aspartic-type endopeptidase activity"/>
    <property type="evidence" value="ECO:0007669"/>
    <property type="project" value="UniProtKB-EC"/>
</dbReference>
<comment type="pathway">
    <text evidence="9">Protein modification; lipoprotein biosynthesis (signal peptide cleavage).</text>
</comment>
<evidence type="ECO:0000256" key="2">
    <source>
        <dbReference type="ARBA" id="ARBA00022475"/>
    </source>
</evidence>
<dbReference type="PROSITE" id="PS00855">
    <property type="entry name" value="SPASE_II"/>
    <property type="match status" value="1"/>
</dbReference>
<dbReference type="NCBIfam" id="TIGR00077">
    <property type="entry name" value="lspA"/>
    <property type="match status" value="1"/>
</dbReference>
<feature type="compositionally biased region" description="Polar residues" evidence="12">
    <location>
        <begin position="36"/>
        <end position="53"/>
    </location>
</feature>
<evidence type="ECO:0000256" key="5">
    <source>
        <dbReference type="ARBA" id="ARBA00022750"/>
    </source>
</evidence>
<dbReference type="InterPro" id="IPR001872">
    <property type="entry name" value="Peptidase_A8"/>
</dbReference>
<keyword evidence="3 9" id="KW-0645">Protease</keyword>
<feature type="compositionally biased region" description="Polar residues" evidence="12">
    <location>
        <begin position="7"/>
        <end position="19"/>
    </location>
</feature>
<evidence type="ECO:0000256" key="9">
    <source>
        <dbReference type="HAMAP-Rule" id="MF_00161"/>
    </source>
</evidence>
<dbReference type="PANTHER" id="PTHR33695">
    <property type="entry name" value="LIPOPROTEIN SIGNAL PEPTIDASE"/>
    <property type="match status" value="1"/>
</dbReference>
<dbReference type="HAMAP" id="MF_00161">
    <property type="entry name" value="LspA"/>
    <property type="match status" value="1"/>
</dbReference>
<keyword evidence="5 9" id="KW-0064">Aspartyl protease</keyword>
<dbReference type="Pfam" id="PF01252">
    <property type="entry name" value="Peptidase_A8"/>
    <property type="match status" value="1"/>
</dbReference>
<accession>A0ABV6QL21</accession>
<evidence type="ECO:0000256" key="10">
    <source>
        <dbReference type="RuleBase" id="RU000594"/>
    </source>
</evidence>
<evidence type="ECO:0000256" key="6">
    <source>
        <dbReference type="ARBA" id="ARBA00022801"/>
    </source>
</evidence>
<keyword evidence="6 9" id="KW-0378">Hydrolase</keyword>
<comment type="similarity">
    <text evidence="1 9 11">Belongs to the peptidase A8 family.</text>
</comment>
<dbReference type="EMBL" id="JBHLTC010000011">
    <property type="protein sequence ID" value="MFC0624292.1"/>
    <property type="molecule type" value="Genomic_DNA"/>
</dbReference>
<feature type="region of interest" description="Disordered" evidence="12">
    <location>
        <begin position="1"/>
        <end position="80"/>
    </location>
</feature>
<feature type="transmembrane region" description="Helical" evidence="9">
    <location>
        <begin position="170"/>
        <end position="187"/>
    </location>
</feature>
<feature type="transmembrane region" description="Helical" evidence="9">
    <location>
        <begin position="207"/>
        <end position="229"/>
    </location>
</feature>
<feature type="transmembrane region" description="Helical" evidence="9">
    <location>
        <begin position="144"/>
        <end position="163"/>
    </location>
</feature>
<evidence type="ECO:0000256" key="3">
    <source>
        <dbReference type="ARBA" id="ARBA00022670"/>
    </source>
</evidence>
<dbReference type="EC" id="3.4.23.36" evidence="9"/>
<comment type="catalytic activity">
    <reaction evidence="9 10">
        <text>Release of signal peptides from bacterial membrane prolipoproteins. Hydrolyzes -Xaa-Yaa-Zaa-|-(S,diacylglyceryl)Cys-, in which Xaa is hydrophobic (preferably Leu), and Yaa (Ala or Ser) and Zaa (Gly or Ala) have small, neutral side chains.</text>
        <dbReference type="EC" id="3.4.23.36"/>
    </reaction>
</comment>
<feature type="active site" evidence="9">
    <location>
        <position position="203"/>
    </location>
</feature>
<evidence type="ECO:0000256" key="11">
    <source>
        <dbReference type="RuleBase" id="RU004181"/>
    </source>
</evidence>
<evidence type="ECO:0000256" key="4">
    <source>
        <dbReference type="ARBA" id="ARBA00022692"/>
    </source>
</evidence>
<proteinExistence type="inferred from homology"/>
<keyword evidence="2 9" id="KW-1003">Cell membrane</keyword>
<evidence type="ECO:0000313" key="14">
    <source>
        <dbReference type="Proteomes" id="UP001589890"/>
    </source>
</evidence>
<dbReference type="Proteomes" id="UP001589890">
    <property type="component" value="Unassembled WGS sequence"/>
</dbReference>
<keyword evidence="7 9" id="KW-1133">Transmembrane helix</keyword>
<evidence type="ECO:0000256" key="8">
    <source>
        <dbReference type="ARBA" id="ARBA00023136"/>
    </source>
</evidence>
<keyword evidence="4 9" id="KW-0812">Transmembrane</keyword>
<organism evidence="13 14">
    <name type="scientific">Kribbella deserti</name>
    <dbReference type="NCBI Taxonomy" id="1926257"/>
    <lineage>
        <taxon>Bacteria</taxon>
        <taxon>Bacillati</taxon>
        <taxon>Actinomycetota</taxon>
        <taxon>Actinomycetes</taxon>
        <taxon>Propionibacteriales</taxon>
        <taxon>Kribbellaceae</taxon>
        <taxon>Kribbella</taxon>
    </lineage>
</organism>
<dbReference type="RefSeq" id="WP_380045441.1">
    <property type="nucleotide sequence ID" value="NZ_JBHLTC010000011.1"/>
</dbReference>
<feature type="transmembrane region" description="Helical" evidence="9">
    <location>
        <begin position="87"/>
        <end position="105"/>
    </location>
</feature>
<evidence type="ECO:0000313" key="13">
    <source>
        <dbReference type="EMBL" id="MFC0624292.1"/>
    </source>
</evidence>
<keyword evidence="8 9" id="KW-0472">Membrane</keyword>
<comment type="caution">
    <text evidence="13">The sequence shown here is derived from an EMBL/GenBank/DDBJ whole genome shotgun (WGS) entry which is preliminary data.</text>
</comment>
<name>A0ABV6QL21_9ACTN</name>
<feature type="active site" evidence="9">
    <location>
        <position position="217"/>
    </location>
</feature>
<evidence type="ECO:0000256" key="1">
    <source>
        <dbReference type="ARBA" id="ARBA00006139"/>
    </source>
</evidence>
<dbReference type="PRINTS" id="PR00781">
    <property type="entry name" value="LIPOSIGPTASE"/>
</dbReference>
<sequence length="248" mass="26109">MQRTRRTPLSQTPVASSGDTPDRDPGAQPENAEPADTSSAGSASLTEPSSTEPPLTEASAGESSAESGPGQDEPAGSVPGQRSSLRLPLLFGLLGLLVIGLDQLTKVLALRNLEPGEPVDLVGSLLRLNLIRNPGAAFSLGSDYTPVIAVIQISVAIAVVYLARRLGSTGWTLAFGFLFGGAVGNIIDRIFREPSPFHGHVVDFLQLPHWAIFNVADMAVTTAAILMVVQTLRGIRLDGTREVKATHE</sequence>
<reference evidence="13 14" key="1">
    <citation type="submission" date="2024-09" db="EMBL/GenBank/DDBJ databases">
        <authorList>
            <person name="Sun Q."/>
            <person name="Mori K."/>
        </authorList>
    </citation>
    <scope>NUCLEOTIDE SEQUENCE [LARGE SCALE GENOMIC DNA]</scope>
    <source>
        <strain evidence="13 14">CGMCC 1.15906</strain>
    </source>
</reference>
<evidence type="ECO:0000256" key="7">
    <source>
        <dbReference type="ARBA" id="ARBA00022989"/>
    </source>
</evidence>
<evidence type="ECO:0000256" key="12">
    <source>
        <dbReference type="SAM" id="MobiDB-lite"/>
    </source>
</evidence>